<dbReference type="InterPro" id="IPR052476">
    <property type="entry name" value="UBAC1"/>
</dbReference>
<dbReference type="InterPro" id="IPR015940">
    <property type="entry name" value="UBA"/>
</dbReference>
<evidence type="ECO:0000313" key="3">
    <source>
        <dbReference type="RefSeq" id="XP_008483298.1"/>
    </source>
</evidence>
<dbReference type="PANTHER" id="PTHR46738:SF1">
    <property type="entry name" value="UBIQUITIN-ASSOCIATED DOMAIN-CONTAINING PROTEIN 1"/>
    <property type="match status" value="1"/>
</dbReference>
<dbReference type="OMA" id="WLIQNDS"/>
<dbReference type="Pfam" id="PF22562">
    <property type="entry name" value="UBA_7"/>
    <property type="match status" value="1"/>
</dbReference>
<dbReference type="SMART" id="SM00165">
    <property type="entry name" value="UBA"/>
    <property type="match status" value="2"/>
</dbReference>
<protein>
    <submittedName>
        <fullName evidence="3">Ubiquitin-associated domain-containing protein 1</fullName>
    </submittedName>
</protein>
<dbReference type="STRING" id="121845.A0A1S3DL96"/>
<feature type="domain" description="UBA" evidence="1">
    <location>
        <begin position="303"/>
        <end position="343"/>
    </location>
</feature>
<dbReference type="KEGG" id="dci:103519983"/>
<evidence type="ECO:0000259" key="1">
    <source>
        <dbReference type="PROSITE" id="PS50030"/>
    </source>
</evidence>
<gene>
    <name evidence="3" type="primary">LOC103519983</name>
</gene>
<accession>A0A1S3DL96</accession>
<dbReference type="InterPro" id="IPR057650">
    <property type="entry name" value="UBL_UBAC1"/>
</dbReference>
<dbReference type="PANTHER" id="PTHR46738">
    <property type="entry name" value="UBIQUITIN-ASSOCIATED DOMAIN-CONTAINING PROTEIN 1"/>
    <property type="match status" value="1"/>
</dbReference>
<dbReference type="PROSITE" id="PS50030">
    <property type="entry name" value="UBA"/>
    <property type="match status" value="2"/>
</dbReference>
<name>A0A1S3DL96_DIACI</name>
<sequence length="400" mass="45746">MFPWVRTKLSAINLLFKTNKSSSKDTTMQIKLAEQNNGIKLNIISPEGSVWILDVSQSIVVSELISMALFHFYNISDLNEPLSLAQSYKLISVSRKAPLDFSMMLQECNLKSYDELLLIEKSKSSPVSPSTSKSTKSPSKRQIIEATRSIESKHAKPPIPPHQDYNDTDIDMRKVFISLIEVSSKILSAREDADTIYETILEKIQSKLYVTPDKSLMKKFTNMGFTEQQVIIALKLKRNNTTETLEWLLDSNNKYLDYASIVTYLNESDNLQKLTTEKNSLAFYQKIDIILEDYKRRRLLEFKFDMNVVNNIKEMGFSEKEVKEALRIANNNQISACHWLVGDRLPRVEDMDCALSSDHPIYKALISNPVIMLGLGNPRLLLAMLCILDSTHNSNLWMQD</sequence>
<evidence type="ECO:0000313" key="2">
    <source>
        <dbReference type="Proteomes" id="UP000079169"/>
    </source>
</evidence>
<dbReference type="AlphaFoldDB" id="A0A1S3DL96"/>
<dbReference type="Proteomes" id="UP000079169">
    <property type="component" value="Unplaced"/>
</dbReference>
<dbReference type="SUPFAM" id="SSF46934">
    <property type="entry name" value="UBA-like"/>
    <property type="match status" value="2"/>
</dbReference>
<keyword evidence="2" id="KW-1185">Reference proteome</keyword>
<proteinExistence type="predicted"/>
<dbReference type="GO" id="GO:0000151">
    <property type="term" value="C:ubiquitin ligase complex"/>
    <property type="evidence" value="ECO:0007669"/>
    <property type="project" value="TreeGrafter"/>
</dbReference>
<dbReference type="RefSeq" id="XP_008483298.1">
    <property type="nucleotide sequence ID" value="XM_008485076.2"/>
</dbReference>
<dbReference type="PaxDb" id="121845-A0A1S3DL96"/>
<dbReference type="Pfam" id="PF23326">
    <property type="entry name" value="UBL_UBAC1"/>
    <property type="match status" value="1"/>
</dbReference>
<dbReference type="Gene3D" id="1.10.8.10">
    <property type="entry name" value="DNA helicase RuvA subunit, C-terminal domain"/>
    <property type="match status" value="2"/>
</dbReference>
<dbReference type="Pfam" id="PF00627">
    <property type="entry name" value="UBA"/>
    <property type="match status" value="1"/>
</dbReference>
<dbReference type="InterPro" id="IPR009060">
    <property type="entry name" value="UBA-like_sf"/>
</dbReference>
<feature type="domain" description="UBA" evidence="1">
    <location>
        <begin position="211"/>
        <end position="251"/>
    </location>
</feature>
<feature type="non-terminal residue" evidence="3">
    <location>
        <position position="400"/>
    </location>
</feature>
<reference evidence="3" key="1">
    <citation type="submission" date="2025-08" db="UniProtKB">
        <authorList>
            <consortium name="RefSeq"/>
        </authorList>
    </citation>
    <scope>IDENTIFICATION</scope>
</reference>
<dbReference type="GeneID" id="103519983"/>
<organism evidence="2 3">
    <name type="scientific">Diaphorina citri</name>
    <name type="common">Asian citrus psyllid</name>
    <dbReference type="NCBI Taxonomy" id="121845"/>
    <lineage>
        <taxon>Eukaryota</taxon>
        <taxon>Metazoa</taxon>
        <taxon>Ecdysozoa</taxon>
        <taxon>Arthropoda</taxon>
        <taxon>Hexapoda</taxon>
        <taxon>Insecta</taxon>
        <taxon>Pterygota</taxon>
        <taxon>Neoptera</taxon>
        <taxon>Paraneoptera</taxon>
        <taxon>Hemiptera</taxon>
        <taxon>Sternorrhyncha</taxon>
        <taxon>Psylloidea</taxon>
        <taxon>Psyllidae</taxon>
        <taxon>Diaphorininae</taxon>
        <taxon>Diaphorina</taxon>
    </lineage>
</organism>